<evidence type="ECO:0000313" key="1">
    <source>
        <dbReference type="EMBL" id="CAB4294175.1"/>
    </source>
</evidence>
<name>A0A6J5W2Z7_PRUAR</name>
<protein>
    <submittedName>
        <fullName evidence="1">Uncharacterized protein</fullName>
    </submittedName>
</protein>
<dbReference type="EMBL" id="CAEKKB010000001">
    <property type="protein sequence ID" value="CAB4294175.1"/>
    <property type="molecule type" value="Genomic_DNA"/>
</dbReference>
<reference evidence="2" key="1">
    <citation type="journal article" date="2020" name="Genome Biol.">
        <title>Gamete binning: chromosome-level and haplotype-resolved genome assembly enabled by high-throughput single-cell sequencing of gamete genomes.</title>
        <authorList>
            <person name="Campoy J.A."/>
            <person name="Sun H."/>
            <person name="Goel M."/>
            <person name="Jiao W.-B."/>
            <person name="Folz-Donahue K."/>
            <person name="Wang N."/>
            <person name="Rubio M."/>
            <person name="Liu C."/>
            <person name="Kukat C."/>
            <person name="Ruiz D."/>
            <person name="Huettel B."/>
            <person name="Schneeberger K."/>
        </authorList>
    </citation>
    <scope>NUCLEOTIDE SEQUENCE [LARGE SCALE GENOMIC DNA]</scope>
    <source>
        <strain evidence="2">cv. Rojo Pasion</strain>
    </source>
</reference>
<organism evidence="1 2">
    <name type="scientific">Prunus armeniaca</name>
    <name type="common">Apricot</name>
    <name type="synonym">Armeniaca vulgaris</name>
    <dbReference type="NCBI Taxonomy" id="36596"/>
    <lineage>
        <taxon>Eukaryota</taxon>
        <taxon>Viridiplantae</taxon>
        <taxon>Streptophyta</taxon>
        <taxon>Embryophyta</taxon>
        <taxon>Tracheophyta</taxon>
        <taxon>Spermatophyta</taxon>
        <taxon>Magnoliopsida</taxon>
        <taxon>eudicotyledons</taxon>
        <taxon>Gunneridae</taxon>
        <taxon>Pentapetalae</taxon>
        <taxon>rosids</taxon>
        <taxon>fabids</taxon>
        <taxon>Rosales</taxon>
        <taxon>Rosaceae</taxon>
        <taxon>Amygdaloideae</taxon>
        <taxon>Amygdaleae</taxon>
        <taxon>Prunus</taxon>
    </lineage>
</organism>
<gene>
    <name evidence="1" type="ORF">ORAREDHAP_LOCUS4130</name>
</gene>
<evidence type="ECO:0000313" key="2">
    <source>
        <dbReference type="Proteomes" id="UP000507245"/>
    </source>
</evidence>
<sequence length="156" mass="18121">MVYIKVGSLKVFYKVHVEDVVKEILDDRCIANLVGTIPSNRVVVLYFHDPTNQNTLDSKKEEVWPSLDSDEYANVAKEEHVQVEFDGNEADNEEENVELNLLVVNLKMKRKMWKLNMVVVNLKMKRKMSKLNMVVVNMNSITILKTQKYILFRGCT</sequence>
<dbReference type="Proteomes" id="UP000507245">
    <property type="component" value="Unassembled WGS sequence"/>
</dbReference>
<keyword evidence="2" id="KW-1185">Reference proteome</keyword>
<dbReference type="AlphaFoldDB" id="A0A6J5W2Z7"/>
<proteinExistence type="predicted"/>
<accession>A0A6J5W2Z7</accession>